<feature type="transmembrane region" description="Helical" evidence="1">
    <location>
        <begin position="21"/>
        <end position="46"/>
    </location>
</feature>
<name>A0AAV2R3R4_MEGNR</name>
<feature type="transmembrane region" description="Helical" evidence="1">
    <location>
        <begin position="137"/>
        <end position="157"/>
    </location>
</feature>
<evidence type="ECO:0000313" key="3">
    <source>
        <dbReference type="Proteomes" id="UP001497623"/>
    </source>
</evidence>
<feature type="transmembrane region" description="Helical" evidence="1">
    <location>
        <begin position="92"/>
        <end position="116"/>
    </location>
</feature>
<keyword evidence="1" id="KW-0812">Transmembrane</keyword>
<proteinExistence type="predicted"/>
<keyword evidence="3" id="KW-1185">Reference proteome</keyword>
<feature type="transmembrane region" description="Helical" evidence="1">
    <location>
        <begin position="177"/>
        <end position="205"/>
    </location>
</feature>
<comment type="caution">
    <text evidence="2">The sequence shown here is derived from an EMBL/GenBank/DDBJ whole genome shotgun (WGS) entry which is preliminary data.</text>
</comment>
<gene>
    <name evidence="2" type="ORF">MNOR_LOCUS20312</name>
</gene>
<dbReference type="Proteomes" id="UP001497623">
    <property type="component" value="Unassembled WGS sequence"/>
</dbReference>
<feature type="non-terminal residue" evidence="2">
    <location>
        <position position="1"/>
    </location>
</feature>
<dbReference type="EMBL" id="CAXKWB010015616">
    <property type="protein sequence ID" value="CAL4114138.1"/>
    <property type="molecule type" value="Genomic_DNA"/>
</dbReference>
<reference evidence="2 3" key="1">
    <citation type="submission" date="2024-05" db="EMBL/GenBank/DDBJ databases">
        <authorList>
            <person name="Wallberg A."/>
        </authorList>
    </citation>
    <scope>NUCLEOTIDE SEQUENCE [LARGE SCALE GENOMIC DNA]</scope>
</reference>
<dbReference type="AlphaFoldDB" id="A0AAV2R3R4"/>
<keyword evidence="1" id="KW-1133">Transmembrane helix</keyword>
<keyword evidence="1" id="KW-0472">Membrane</keyword>
<evidence type="ECO:0000256" key="1">
    <source>
        <dbReference type="SAM" id="Phobius"/>
    </source>
</evidence>
<organism evidence="2 3">
    <name type="scientific">Meganyctiphanes norvegica</name>
    <name type="common">Northern krill</name>
    <name type="synonym">Thysanopoda norvegica</name>
    <dbReference type="NCBI Taxonomy" id="48144"/>
    <lineage>
        <taxon>Eukaryota</taxon>
        <taxon>Metazoa</taxon>
        <taxon>Ecdysozoa</taxon>
        <taxon>Arthropoda</taxon>
        <taxon>Crustacea</taxon>
        <taxon>Multicrustacea</taxon>
        <taxon>Malacostraca</taxon>
        <taxon>Eumalacostraca</taxon>
        <taxon>Eucarida</taxon>
        <taxon>Euphausiacea</taxon>
        <taxon>Euphausiidae</taxon>
        <taxon>Meganyctiphanes</taxon>
    </lineage>
</organism>
<protein>
    <submittedName>
        <fullName evidence="2">Uncharacterized protein</fullName>
    </submittedName>
</protein>
<sequence length="223" mass="24758">GTEVELFFNSMSLHFRPRQKNITVITAIFTFLSAVLLFAGIVTYVVDINQALTVCWRQIRDNLPWCGPEEENCAEKFRYYEASCYYNSNEDLLMAVALLLFLGGIFTIIALSCFCYSVNLSNPPSKKCCNNGCLWKGWVSLATIGALFAVYSLSLFVKFSHHPAANRPPAENDGVTYALTIMGASVFLAVGVLMAIIGLVLLCFIRTGKADTDYKDVDEEINI</sequence>
<accession>A0AAV2R3R4</accession>
<evidence type="ECO:0000313" key="2">
    <source>
        <dbReference type="EMBL" id="CAL4114138.1"/>
    </source>
</evidence>